<keyword evidence="3" id="KW-1185">Reference proteome</keyword>
<evidence type="ECO:0000313" key="3">
    <source>
        <dbReference type="Proteomes" id="UP000240542"/>
    </source>
</evidence>
<reference evidence="2 3" key="1">
    <citation type="submission" date="2018-03" db="EMBL/GenBank/DDBJ databases">
        <title>Genomic Encyclopedia of Archaeal and Bacterial Type Strains, Phase II (KMG-II): from individual species to whole genera.</title>
        <authorList>
            <person name="Goeker M."/>
        </authorList>
    </citation>
    <scope>NUCLEOTIDE SEQUENCE [LARGE SCALE GENOMIC DNA]</scope>
    <source>
        <strain evidence="2 3">DSM 45312</strain>
    </source>
</reference>
<organism evidence="2 3">
    <name type="scientific">Murinocardiopsis flavida</name>
    <dbReference type="NCBI Taxonomy" id="645275"/>
    <lineage>
        <taxon>Bacteria</taxon>
        <taxon>Bacillati</taxon>
        <taxon>Actinomycetota</taxon>
        <taxon>Actinomycetes</taxon>
        <taxon>Streptosporangiales</taxon>
        <taxon>Nocardiopsidaceae</taxon>
        <taxon>Murinocardiopsis</taxon>
    </lineage>
</organism>
<name>A0A2P8DMU2_9ACTN</name>
<proteinExistence type="predicted"/>
<keyword evidence="1" id="KW-0812">Transmembrane</keyword>
<protein>
    <submittedName>
        <fullName evidence="2">Putative membrane protein YkgB</fullName>
    </submittedName>
</protein>
<dbReference type="OrthoDB" id="3267263at2"/>
<comment type="caution">
    <text evidence="2">The sequence shown here is derived from an EMBL/GenBank/DDBJ whole genome shotgun (WGS) entry which is preliminary data.</text>
</comment>
<dbReference type="Proteomes" id="UP000240542">
    <property type="component" value="Unassembled WGS sequence"/>
</dbReference>
<dbReference type="RefSeq" id="WP_106582596.1">
    <property type="nucleotide sequence ID" value="NZ_PYGA01000005.1"/>
</dbReference>
<keyword evidence="1" id="KW-0472">Membrane</keyword>
<accession>A0A2P8DMU2</accession>
<evidence type="ECO:0000313" key="2">
    <source>
        <dbReference type="EMBL" id="PSK98524.1"/>
    </source>
</evidence>
<dbReference type="EMBL" id="PYGA01000005">
    <property type="protein sequence ID" value="PSK98524.1"/>
    <property type="molecule type" value="Genomic_DNA"/>
</dbReference>
<keyword evidence="1" id="KW-1133">Transmembrane helix</keyword>
<dbReference type="AlphaFoldDB" id="A0A2P8DMU2"/>
<gene>
    <name evidence="2" type="ORF">CLV63_105198</name>
</gene>
<sequence length="153" mass="16155">MGTNARPHHLPLRLLPGAFILNSGLGKRNPDPDTAAHVHAEAARAYPFLKDMDPQTFVRLLSTGEIAVGAALLAPFVPGAVAGAALTGFSASLLGLYFTDPEARESDGIRPSGKGIALAKDSWLLAIGLALIAEDLCGRRGARRPRRGLRRRG</sequence>
<feature type="transmembrane region" description="Helical" evidence="1">
    <location>
        <begin position="66"/>
        <end position="98"/>
    </location>
</feature>
<evidence type="ECO:0000256" key="1">
    <source>
        <dbReference type="SAM" id="Phobius"/>
    </source>
</evidence>